<comment type="caution">
    <text evidence="2">The sequence shown here is derived from an EMBL/GenBank/DDBJ whole genome shotgun (WGS) entry which is preliminary data.</text>
</comment>
<dbReference type="Pfam" id="PF07585">
    <property type="entry name" value="BBP7"/>
    <property type="match status" value="1"/>
</dbReference>
<reference evidence="2 3" key="1">
    <citation type="submission" date="2023-06" db="EMBL/GenBank/DDBJ databases">
        <title>Roseiconus lacunae JC819 isolated from Gulf of Mannar region, Tamil Nadu.</title>
        <authorList>
            <person name="Pk S."/>
            <person name="Ch S."/>
            <person name="Ch V.R."/>
        </authorList>
    </citation>
    <scope>NUCLEOTIDE SEQUENCE [LARGE SCALE GENOMIC DNA]</scope>
    <source>
        <strain evidence="2 3">JC819</strain>
    </source>
</reference>
<evidence type="ECO:0000256" key="1">
    <source>
        <dbReference type="SAM" id="SignalP"/>
    </source>
</evidence>
<accession>A0ABT7PR59</accession>
<sequence length="536" mass="58106">MKNDATGHRYLRAVLAGSCILAITHSATAADGLIRKRMPDRGVYQPPTLVAGQVETVPTTALPTPTSRRRAAPVNLVAAPAVSAEAQDENEAASNDSNESLRELPMPVVLESVETQTQSPQLKTVSFEQASAAPAVPKARRSQPTQHVETCSCQSCRSGQAPATMAYGEEVIYDDEVVYSEPSYDLGCDAGGCDSMGCNRCGDNHWFGSVELLLMFRNGDHLPPLVTTDQLDANFQVLSGAEKVFDEMTAGGRLTIGMWLDPYKDRSVVGRLWFAGEDSHDFTANDSSASVFGRPFFDVEFGQQGFQVIAEPGVASGEVSVHADSQIAGGDVSIRQLWYKDRGATVDLLYGYQYMRVEENLRISSRSTSLSGVDAGAILSLEDSFGIENDFHGAQIGVSTFYREGDWSLSTLAKAAFGNTRRRVDLSGNQTISIDGDSASQPNGLLVRNSNAGVHDDNTFGWVPELDLTLGWQRFPSFDVTFGYHIIAMTHALRPSGVIDPELGTDLSDATNRPLAVFRKDTVYVQGLHFGLSYIY</sequence>
<protein>
    <submittedName>
        <fullName evidence="2">BBP7 family outer membrane beta-barrel protein</fullName>
    </submittedName>
</protein>
<feature type="signal peptide" evidence="1">
    <location>
        <begin position="1"/>
        <end position="29"/>
    </location>
</feature>
<feature type="chain" id="PRO_5045211105" evidence="1">
    <location>
        <begin position="30"/>
        <end position="536"/>
    </location>
</feature>
<gene>
    <name evidence="2" type="ORF">QTN89_26355</name>
</gene>
<keyword evidence="1" id="KW-0732">Signal</keyword>
<evidence type="ECO:0000313" key="2">
    <source>
        <dbReference type="EMBL" id="MDM4019003.1"/>
    </source>
</evidence>
<dbReference type="EMBL" id="JASZZN010000029">
    <property type="protein sequence ID" value="MDM4019003.1"/>
    <property type="molecule type" value="Genomic_DNA"/>
</dbReference>
<proteinExistence type="predicted"/>
<dbReference type="InterPro" id="IPR011446">
    <property type="entry name" value="BBP7"/>
</dbReference>
<evidence type="ECO:0000313" key="3">
    <source>
        <dbReference type="Proteomes" id="UP001239462"/>
    </source>
</evidence>
<name>A0ABT7PR59_9BACT</name>
<dbReference type="RefSeq" id="WP_289167029.1">
    <property type="nucleotide sequence ID" value="NZ_JASZZN010000029.1"/>
</dbReference>
<keyword evidence="3" id="KW-1185">Reference proteome</keyword>
<organism evidence="2 3">
    <name type="scientific">Roseiconus lacunae</name>
    <dbReference type="NCBI Taxonomy" id="2605694"/>
    <lineage>
        <taxon>Bacteria</taxon>
        <taxon>Pseudomonadati</taxon>
        <taxon>Planctomycetota</taxon>
        <taxon>Planctomycetia</taxon>
        <taxon>Pirellulales</taxon>
        <taxon>Pirellulaceae</taxon>
        <taxon>Roseiconus</taxon>
    </lineage>
</organism>
<dbReference type="Proteomes" id="UP001239462">
    <property type="component" value="Unassembled WGS sequence"/>
</dbReference>